<dbReference type="Pfam" id="PF00196">
    <property type="entry name" value="GerE"/>
    <property type="match status" value="1"/>
</dbReference>
<dbReference type="SMART" id="SM00421">
    <property type="entry name" value="HTH_LUXR"/>
    <property type="match status" value="1"/>
</dbReference>
<protein>
    <submittedName>
        <fullName evidence="5">Helix-turn-helix domain-containing protein</fullName>
    </submittedName>
</protein>
<keyword evidence="2" id="KW-0238">DNA-binding</keyword>
<dbReference type="SUPFAM" id="SSF46894">
    <property type="entry name" value="C-terminal effector domain of the bipartite response regulators"/>
    <property type="match status" value="1"/>
</dbReference>
<accession>A0A926KVH3</accession>
<evidence type="ECO:0000256" key="2">
    <source>
        <dbReference type="ARBA" id="ARBA00023125"/>
    </source>
</evidence>
<dbReference type="Gene3D" id="3.40.50.300">
    <property type="entry name" value="P-loop containing nucleotide triphosphate hydrolases"/>
    <property type="match status" value="1"/>
</dbReference>
<dbReference type="Gene3D" id="1.10.10.10">
    <property type="entry name" value="Winged helix-like DNA-binding domain superfamily/Winged helix DNA-binding domain"/>
    <property type="match status" value="1"/>
</dbReference>
<dbReference type="Pfam" id="PF13191">
    <property type="entry name" value="AAA_16"/>
    <property type="match status" value="1"/>
</dbReference>
<evidence type="ECO:0000313" key="5">
    <source>
        <dbReference type="EMBL" id="MBD0384795.1"/>
    </source>
</evidence>
<dbReference type="PRINTS" id="PR00038">
    <property type="entry name" value="HTHLUXR"/>
</dbReference>
<dbReference type="PANTHER" id="PTHR44688:SF16">
    <property type="entry name" value="DNA-BINDING TRANSCRIPTIONAL ACTIVATOR DEVR_DOSR"/>
    <property type="match status" value="1"/>
</dbReference>
<evidence type="ECO:0000313" key="6">
    <source>
        <dbReference type="Proteomes" id="UP000650466"/>
    </source>
</evidence>
<dbReference type="EMBL" id="JACVVD010000027">
    <property type="protein sequence ID" value="MBD0384795.1"/>
    <property type="molecule type" value="Genomic_DNA"/>
</dbReference>
<comment type="caution">
    <text evidence="5">The sequence shown here is derived from an EMBL/GenBank/DDBJ whole genome shotgun (WGS) entry which is preliminary data.</text>
</comment>
<organism evidence="5 6">
    <name type="scientific">Paenibacillus sedimenti</name>
    <dbReference type="NCBI Taxonomy" id="2770274"/>
    <lineage>
        <taxon>Bacteria</taxon>
        <taxon>Bacillati</taxon>
        <taxon>Bacillota</taxon>
        <taxon>Bacilli</taxon>
        <taxon>Bacillales</taxon>
        <taxon>Paenibacillaceae</taxon>
        <taxon>Paenibacillus</taxon>
    </lineage>
</organism>
<reference evidence="5" key="1">
    <citation type="submission" date="2020-09" db="EMBL/GenBank/DDBJ databases">
        <title>Draft Genome Sequence of Paenibacillus sp. WST5.</title>
        <authorList>
            <person name="Bao Z."/>
        </authorList>
    </citation>
    <scope>NUCLEOTIDE SEQUENCE</scope>
    <source>
        <strain evidence="5">WST5</strain>
    </source>
</reference>
<dbReference type="InterPro" id="IPR016032">
    <property type="entry name" value="Sig_transdc_resp-reg_C-effctor"/>
</dbReference>
<evidence type="ECO:0000256" key="1">
    <source>
        <dbReference type="ARBA" id="ARBA00023015"/>
    </source>
</evidence>
<dbReference type="InterPro" id="IPR027417">
    <property type="entry name" value="P-loop_NTPase"/>
</dbReference>
<dbReference type="RefSeq" id="WP_188178554.1">
    <property type="nucleotide sequence ID" value="NZ_JACVVD010000027.1"/>
</dbReference>
<dbReference type="Proteomes" id="UP000650466">
    <property type="component" value="Unassembled WGS sequence"/>
</dbReference>
<gene>
    <name evidence="5" type="ORF">ICC18_32735</name>
</gene>
<evidence type="ECO:0000259" key="4">
    <source>
        <dbReference type="PROSITE" id="PS50043"/>
    </source>
</evidence>
<keyword evidence="6" id="KW-1185">Reference proteome</keyword>
<dbReference type="GO" id="GO:0003677">
    <property type="term" value="F:DNA binding"/>
    <property type="evidence" value="ECO:0007669"/>
    <property type="project" value="UniProtKB-KW"/>
</dbReference>
<evidence type="ECO:0000256" key="3">
    <source>
        <dbReference type="ARBA" id="ARBA00023163"/>
    </source>
</evidence>
<dbReference type="SUPFAM" id="SSF52540">
    <property type="entry name" value="P-loop containing nucleoside triphosphate hydrolases"/>
    <property type="match status" value="1"/>
</dbReference>
<feature type="domain" description="HTH luxR-type" evidence="4">
    <location>
        <begin position="613"/>
        <end position="678"/>
    </location>
</feature>
<dbReference type="CDD" id="cd06170">
    <property type="entry name" value="LuxR_C_like"/>
    <property type="match status" value="1"/>
</dbReference>
<name>A0A926KVH3_9BACL</name>
<dbReference type="PANTHER" id="PTHR44688">
    <property type="entry name" value="DNA-BINDING TRANSCRIPTIONAL ACTIVATOR DEVR_DOSR"/>
    <property type="match status" value="1"/>
</dbReference>
<dbReference type="AlphaFoldDB" id="A0A926KVH3"/>
<dbReference type="InterPro" id="IPR036388">
    <property type="entry name" value="WH-like_DNA-bd_sf"/>
</dbReference>
<dbReference type="GO" id="GO:0006355">
    <property type="term" value="P:regulation of DNA-templated transcription"/>
    <property type="evidence" value="ECO:0007669"/>
    <property type="project" value="InterPro"/>
</dbReference>
<proteinExistence type="predicted"/>
<keyword evidence="1" id="KW-0805">Transcription regulation</keyword>
<dbReference type="InterPro" id="IPR000792">
    <property type="entry name" value="Tscrpt_reg_LuxR_C"/>
</dbReference>
<keyword evidence="3" id="KW-0804">Transcription</keyword>
<dbReference type="InterPro" id="IPR041664">
    <property type="entry name" value="AAA_16"/>
</dbReference>
<sequence length="678" mass="78170">MGDSEFLVGRDQELAIFEALLETKEREIKIINVHGTAGIGKSFLNQQFQRQAIMKGWRAIALDSHSFVQTPHAFCGHILNEMKTGMETAELEHEMESHIIIGRAIQSLNDCAEEDNIVLFIDTYEQIEGMDQWLREHFFKRIDDRILVVISGRNELSEHWFMSPMWRRLVQRMPLSYLPYAAVEDYLRRCGIAEQGAVHRIWQQSKGHPLTLSLAAFTKQSHEAELEIAATGIPMHMLPYIVTQWLREVPDEQLRSVVECAAVLGHFNQDILSFTLKRSVPTAEFHRLIRFSFVKPTERGWSVHDLMREAVTREIMLRTPKLYEEIRAQALLYYYEKVTAKNRLTMMSWEAVELLHYIGDSLVRAYMSWFAASPRRFEPADRQHRDELLAYVHQRQSEAKDTSLELLDPQTNRRFQFVLTAEQAQYTLKGFDPDRLFDMGYDVIKCLRDTKGNIQGLAVLIPINRKTLPYLLQNGRSAAFFGNLPPEKLELFAVPENTWSGWFINMLHMANFSDASISASVTHFMHGLMMTGELLIVSPPPMPYFTSTFESLGFQIAEHGVHCNYDGVTPTQTYVLDTRGDKLLSYIHGMLKRAGLYPIIRDAGGVEQPVPEPEAELDDLTVRQKEVAELLMQGLTNAQIASKLFLSEYTIKKHLKTLFQKYEVSTRTQLFKRMLEKK</sequence>
<dbReference type="PROSITE" id="PS50043">
    <property type="entry name" value="HTH_LUXR_2"/>
    <property type="match status" value="1"/>
</dbReference>